<dbReference type="eggNOG" id="COG3055">
    <property type="taxonomic scope" value="Bacteria"/>
</dbReference>
<organism evidence="1 2">
    <name type="scientific">Fibrella aestuarina BUZ 2</name>
    <dbReference type="NCBI Taxonomy" id="1166018"/>
    <lineage>
        <taxon>Bacteria</taxon>
        <taxon>Pseudomonadati</taxon>
        <taxon>Bacteroidota</taxon>
        <taxon>Cytophagia</taxon>
        <taxon>Cytophagales</taxon>
        <taxon>Spirosomataceae</taxon>
        <taxon>Fibrella</taxon>
    </lineage>
</organism>
<accession>I0KGZ4</accession>
<dbReference type="InterPro" id="IPR015915">
    <property type="entry name" value="Kelch-typ_b-propeller"/>
</dbReference>
<dbReference type="AlphaFoldDB" id="I0KGZ4"/>
<dbReference type="SUPFAM" id="SSF117281">
    <property type="entry name" value="Kelch motif"/>
    <property type="match status" value="1"/>
</dbReference>
<keyword evidence="2" id="KW-1185">Reference proteome</keyword>
<dbReference type="PATRIC" id="fig|1166018.3.peg.2375"/>
<reference evidence="1 2" key="1">
    <citation type="journal article" date="2012" name="J. Bacteriol.">
        <title>Genome Sequence of Fibrella aestuarina BUZ 2T, a Filamentous Marine Bacterium.</title>
        <authorList>
            <person name="Filippini M."/>
            <person name="Qi W."/>
            <person name="Blom J."/>
            <person name="Goesmann A."/>
            <person name="Smits T.H."/>
            <person name="Bagheri H.C."/>
        </authorList>
    </citation>
    <scope>NUCLEOTIDE SEQUENCE [LARGE SCALE GENOMIC DNA]</scope>
    <source>
        <strain evidence="2">BUZ 2T</strain>
    </source>
</reference>
<evidence type="ECO:0000313" key="1">
    <source>
        <dbReference type="EMBL" id="CCH03397.1"/>
    </source>
</evidence>
<evidence type="ECO:0000313" key="2">
    <source>
        <dbReference type="Proteomes" id="UP000011058"/>
    </source>
</evidence>
<dbReference type="EMBL" id="HE796683">
    <property type="protein sequence ID" value="CCH03397.1"/>
    <property type="molecule type" value="Genomic_DNA"/>
</dbReference>
<dbReference type="HOGENOM" id="CLU_764502_0_0_10"/>
<protein>
    <recommendedName>
        <fullName evidence="3">Kelch repeat-containing protein</fullName>
    </recommendedName>
</protein>
<name>I0KGZ4_9BACT</name>
<dbReference type="OrthoDB" id="103335at2"/>
<dbReference type="KEGG" id="fae:FAES_5398"/>
<dbReference type="PROSITE" id="PS51257">
    <property type="entry name" value="PROKAR_LIPOPROTEIN"/>
    <property type="match status" value="1"/>
</dbReference>
<dbReference type="RefSeq" id="WP_015334494.1">
    <property type="nucleotide sequence ID" value="NC_020054.1"/>
</dbReference>
<evidence type="ECO:0008006" key="3">
    <source>
        <dbReference type="Google" id="ProtNLM"/>
    </source>
</evidence>
<proteinExistence type="predicted"/>
<dbReference type="STRING" id="1166018.FAES_5398"/>
<sequence length="362" mass="39700">MIYRSLFFVLTISLLLTGCDHIQDPAAQPGSWQTLGSAPDIGYFLVTLNGKLYAGQAAPSAADPTRRGFKRLVSIDPRTGAITQQADLPGEPLTSSNFFVVNNKLYAALGTLTGTEDVTGIEKYNPNVYQYDPTTDRWQQVESPEYRFLDFARLTGATTFTYGNKGTLLFGTYRQSSLTTTTTNEPFSYTDGLGWGRSTVTITPTVPIPYANDDNYRYFSVFRQGGFGFVLNNRVYTGGGEKLRAGPGIISDRIARDIWAFRATETVDGKGLDLALEERITTPTADINLTNASQAFVHNNRAYIIGNFREGGGLNGSLISFTPTPNEWKLVMNSPQNLSYGVGLGNRLYFLAGGQLLSYVPE</sequence>
<gene>
    <name evidence="1" type="ORF">FAES_5398</name>
</gene>
<dbReference type="Gene3D" id="2.120.10.80">
    <property type="entry name" value="Kelch-type beta propeller"/>
    <property type="match status" value="2"/>
</dbReference>
<dbReference type="Proteomes" id="UP000011058">
    <property type="component" value="Chromosome"/>
</dbReference>